<accession>A0A9X3M9Y5</accession>
<evidence type="ECO:0000313" key="3">
    <source>
        <dbReference type="EMBL" id="MDV2424018.1"/>
    </source>
</evidence>
<dbReference type="SUPFAM" id="SSF55073">
    <property type="entry name" value="Nucleotide cyclase"/>
    <property type="match status" value="1"/>
</dbReference>
<dbReference type="InterPro" id="IPR001054">
    <property type="entry name" value="A/G_cyclase"/>
</dbReference>
<evidence type="ECO:0000313" key="2">
    <source>
        <dbReference type="EMBL" id="MCZ9306413.1"/>
    </source>
</evidence>
<evidence type="ECO:0000259" key="1">
    <source>
        <dbReference type="Pfam" id="PF00211"/>
    </source>
</evidence>
<evidence type="ECO:0000313" key="5">
    <source>
        <dbReference type="Proteomes" id="UP001185631"/>
    </source>
</evidence>
<sequence>MELKNGLRGLLGEVKNNVAIELERTPEVEPAGDSLVYDDLKIEARRWKVIDDAVVVMADLKNSTKLGMNKWVQSTANIYEASTGSVAKIFDDFGADFISIQGDGAYAIFWGERRIERALCAGVTIKTFGEDLLEQLKTKWDSLPDTGLKVGIASGKLLAKKVGVRRKPGSQAPIWPGKPVNYAFKASASVDKNQMAVTKSVWNAIKANDFLTWSCTCNGEPSLLWQDLTIKKLPEGAPERQGMFLASAWCPNCGEEFCESILRGEKKRSEVDKPRLQVSLERKRANELKATRNLRGVK</sequence>
<organism evidence="2 4">
    <name type="scientific">Corynebacterium curieae</name>
    <dbReference type="NCBI Taxonomy" id="2913500"/>
    <lineage>
        <taxon>Bacteria</taxon>
        <taxon>Bacillati</taxon>
        <taxon>Actinomycetota</taxon>
        <taxon>Actinomycetes</taxon>
        <taxon>Mycobacteriales</taxon>
        <taxon>Corynebacteriaceae</taxon>
        <taxon>Corynebacterium</taxon>
    </lineage>
</organism>
<dbReference type="Proteomes" id="UP001146430">
    <property type="component" value="Unassembled WGS sequence"/>
</dbReference>
<feature type="domain" description="Guanylate cyclase" evidence="1">
    <location>
        <begin position="50"/>
        <end position="210"/>
    </location>
</feature>
<gene>
    <name evidence="2" type="ORF">L8V01_02790</name>
    <name evidence="3" type="ORF">RAE13_06280</name>
</gene>
<dbReference type="GO" id="GO:0004016">
    <property type="term" value="F:adenylate cyclase activity"/>
    <property type="evidence" value="ECO:0007669"/>
    <property type="project" value="UniProtKB-ARBA"/>
</dbReference>
<dbReference type="EMBL" id="JAVBID010000006">
    <property type="protein sequence ID" value="MDV2424018.1"/>
    <property type="molecule type" value="Genomic_DNA"/>
</dbReference>
<dbReference type="GO" id="GO:0035556">
    <property type="term" value="P:intracellular signal transduction"/>
    <property type="evidence" value="ECO:0007669"/>
    <property type="project" value="InterPro"/>
</dbReference>
<dbReference type="AlphaFoldDB" id="A0A9X3M9Y5"/>
<evidence type="ECO:0000313" key="4">
    <source>
        <dbReference type="Proteomes" id="UP001146430"/>
    </source>
</evidence>
<dbReference type="EMBL" id="JAKMUU010000001">
    <property type="protein sequence ID" value="MCZ9306413.1"/>
    <property type="molecule type" value="Genomic_DNA"/>
</dbReference>
<protein>
    <recommendedName>
        <fullName evidence="1">Guanylate cyclase domain-containing protein</fullName>
    </recommendedName>
</protein>
<keyword evidence="5" id="KW-1185">Reference proteome</keyword>
<dbReference type="Pfam" id="PF00211">
    <property type="entry name" value="Guanylate_cyc"/>
    <property type="match status" value="1"/>
</dbReference>
<reference evidence="3 5" key="2">
    <citation type="submission" date="2023-08" db="EMBL/GenBank/DDBJ databases">
        <title>Genomic characterization of the C. tuberculostearicum species complex, a ubiquitous member of the human skin microbiome.</title>
        <authorList>
            <person name="Ahmed N."/>
            <person name="Deming C."/>
            <person name="Conlan S."/>
            <person name="Segre J."/>
        </authorList>
    </citation>
    <scope>NUCLEOTIDE SEQUENCE [LARGE SCALE GENOMIC DNA]</scope>
    <source>
        <strain evidence="3 5">CTNIH19</strain>
    </source>
</reference>
<dbReference type="Proteomes" id="UP001185631">
    <property type="component" value="Unassembled WGS sequence"/>
</dbReference>
<comment type="caution">
    <text evidence="2">The sequence shown here is derived from an EMBL/GenBank/DDBJ whole genome shotgun (WGS) entry which is preliminary data.</text>
</comment>
<proteinExistence type="predicted"/>
<name>A0A9X3M9Y5_9CORY</name>
<reference evidence="2" key="1">
    <citation type="submission" date="2022-02" db="EMBL/GenBank/DDBJ databases">
        <title>Corynebacterium sp. from urogenital microbiome.</title>
        <authorList>
            <person name="Cappelli E.A."/>
            <person name="Ribeiro T.G."/>
            <person name="Peixe L."/>
        </authorList>
    </citation>
    <scope>NUCLEOTIDE SEQUENCE</scope>
    <source>
        <strain evidence="2">C8Ua_181</strain>
    </source>
</reference>
<dbReference type="RefSeq" id="WP_269945622.1">
    <property type="nucleotide sequence ID" value="NZ_JAKMUU010000001.1"/>
</dbReference>
<dbReference type="Gene3D" id="3.30.70.1230">
    <property type="entry name" value="Nucleotide cyclase"/>
    <property type="match status" value="1"/>
</dbReference>
<dbReference type="InterPro" id="IPR029787">
    <property type="entry name" value="Nucleotide_cyclase"/>
</dbReference>
<dbReference type="GO" id="GO:0009190">
    <property type="term" value="P:cyclic nucleotide biosynthetic process"/>
    <property type="evidence" value="ECO:0007669"/>
    <property type="project" value="InterPro"/>
</dbReference>